<dbReference type="RefSeq" id="XP_028648660.1">
    <property type="nucleotide sequence ID" value="XM_028792827.2"/>
</dbReference>
<organism evidence="2 3">
    <name type="scientific">Erpetoichthys calabaricus</name>
    <name type="common">Rope fish</name>
    <name type="synonym">Calamoichthys calabaricus</name>
    <dbReference type="NCBI Taxonomy" id="27687"/>
    <lineage>
        <taxon>Eukaryota</taxon>
        <taxon>Metazoa</taxon>
        <taxon>Chordata</taxon>
        <taxon>Craniata</taxon>
        <taxon>Vertebrata</taxon>
        <taxon>Euteleostomi</taxon>
        <taxon>Actinopterygii</taxon>
        <taxon>Polypteriformes</taxon>
        <taxon>Polypteridae</taxon>
        <taxon>Erpetoichthys</taxon>
    </lineage>
</organism>
<dbReference type="GeneTree" id="ENSGT00390000015564"/>
<dbReference type="Ensembl" id="ENSECRT00000028486.1">
    <property type="protein sequence ID" value="ENSECRP00000027902.1"/>
    <property type="gene ID" value="ENSECRG00000018894.1"/>
</dbReference>
<dbReference type="Proteomes" id="UP000694620">
    <property type="component" value="Unassembled WGS sequence"/>
</dbReference>
<proteinExistence type="predicted"/>
<sequence length="130" mass="14592">MKRELSHSGQQSESQEEDKKKKTRVVQVAVLIMGKNKTKAQKQKNVFQVANKHIKPKNKAKPVATSLKKINAGNSRKVETINKIFTEVQNEVKSVGKQKSPERTRKLQIPVSAPVESVNMEAATQLFSQL</sequence>
<feature type="region of interest" description="Disordered" evidence="1">
    <location>
        <begin position="1"/>
        <end position="23"/>
    </location>
</feature>
<dbReference type="PANTHER" id="PTHR35544">
    <property type="entry name" value="RIBOSOMAL BIOGENESIS FACTOR"/>
    <property type="match status" value="1"/>
</dbReference>
<dbReference type="PANTHER" id="PTHR35544:SF4">
    <property type="entry name" value="RIBOSOMAL BIOGENESIS FACTOR"/>
    <property type="match status" value="1"/>
</dbReference>
<gene>
    <name evidence="2" type="primary">rbis</name>
</gene>
<evidence type="ECO:0000313" key="2">
    <source>
        <dbReference type="Ensembl" id="ENSECRP00000027902.1"/>
    </source>
</evidence>
<protein>
    <submittedName>
        <fullName evidence="2">Ribosomal biogenesis factor</fullName>
    </submittedName>
</protein>
<reference evidence="2" key="1">
    <citation type="submission" date="2025-08" db="UniProtKB">
        <authorList>
            <consortium name="Ensembl"/>
        </authorList>
    </citation>
    <scope>IDENTIFICATION</scope>
</reference>
<dbReference type="OrthoDB" id="8828063at2759"/>
<evidence type="ECO:0000256" key="1">
    <source>
        <dbReference type="SAM" id="MobiDB-lite"/>
    </source>
</evidence>
<evidence type="ECO:0000313" key="3">
    <source>
        <dbReference type="Proteomes" id="UP000694620"/>
    </source>
</evidence>
<dbReference type="InterPro" id="IPR031389">
    <property type="entry name" value="RBIS"/>
</dbReference>
<dbReference type="Pfam" id="PF15679">
    <property type="entry name" value="DUF4665"/>
    <property type="match status" value="1"/>
</dbReference>
<dbReference type="GO" id="GO:0005730">
    <property type="term" value="C:nucleolus"/>
    <property type="evidence" value="ECO:0007669"/>
    <property type="project" value="TreeGrafter"/>
</dbReference>
<reference evidence="2" key="2">
    <citation type="submission" date="2025-09" db="UniProtKB">
        <authorList>
            <consortium name="Ensembl"/>
        </authorList>
    </citation>
    <scope>IDENTIFICATION</scope>
</reference>
<dbReference type="GO" id="GO:0042254">
    <property type="term" value="P:ribosome biogenesis"/>
    <property type="evidence" value="ECO:0007669"/>
    <property type="project" value="InterPro"/>
</dbReference>
<name>A0A8C4T921_ERPCA</name>
<keyword evidence="3" id="KW-1185">Reference proteome</keyword>
<dbReference type="AlphaFoldDB" id="A0A8C4T921"/>
<dbReference type="GeneID" id="114644842"/>
<dbReference type="CTD" id="401466"/>
<accession>A0A8C4T921</accession>